<evidence type="ECO:0000313" key="2">
    <source>
        <dbReference type="EMBL" id="MCP8899361.1"/>
    </source>
</evidence>
<feature type="transmembrane region" description="Helical" evidence="1">
    <location>
        <begin position="179"/>
        <end position="203"/>
    </location>
</feature>
<dbReference type="Proteomes" id="UP001139319">
    <property type="component" value="Unassembled WGS sequence"/>
</dbReference>
<evidence type="ECO:0000256" key="1">
    <source>
        <dbReference type="SAM" id="Phobius"/>
    </source>
</evidence>
<keyword evidence="1" id="KW-1133">Transmembrane helix</keyword>
<reference evidence="2" key="2">
    <citation type="submission" date="2023-01" db="EMBL/GenBank/DDBJ databases">
        <title>Gilvimarinus xylanilyticus HB14 isolated from Caulerpa lentillifera aquaculture base in Hainan, China.</title>
        <authorList>
            <person name="Zhang Y.-J."/>
        </authorList>
    </citation>
    <scope>NUCLEOTIDE SEQUENCE</scope>
    <source>
        <strain evidence="2">HB14</strain>
    </source>
</reference>
<accession>A0A9X2I3K7</accession>
<evidence type="ECO:0000313" key="3">
    <source>
        <dbReference type="Proteomes" id="UP001139319"/>
    </source>
</evidence>
<dbReference type="RefSeq" id="WP_253967611.1">
    <property type="nucleotide sequence ID" value="NZ_JAMFTH010000001.1"/>
</dbReference>
<keyword evidence="1" id="KW-0472">Membrane</keyword>
<keyword evidence="3" id="KW-1185">Reference proteome</keyword>
<dbReference type="AlphaFoldDB" id="A0A9X2I3K7"/>
<sequence length="335" mass="37515">MASRNQWELFGFDLRYLAQAISGAWRSVFLDYHSPVRKFLDVDVSVLRLSPCKSFEGSELDHQVDALVFPESQILVKKVVLPRAALFNIGQIVQSEMLASSPFLPEDTVRAIRVNDEGEKAIELWLAIASRTIVMSKIHQVSPSASVDDYEVWAEVEADTLVFEGFGEHKRNLLYKKRLMAVLGMSVASIASLVVLMALPMVYQYDRLEKTEELLNSSRQEAVTVMTHRAELLESNSRLRYLQDQLRMAAQPLMPLKALSVGFGDDSWLAGYEHFGSTVKIDAYSDNAANLIKQLTDGDEFTSVKPTSAIRQVGRNDIDRVRLELKLSGDAGGSR</sequence>
<name>A0A9X2I3K7_9GAMM</name>
<proteinExistence type="predicted"/>
<keyword evidence="1" id="KW-0812">Transmembrane</keyword>
<organism evidence="2 3">
    <name type="scientific">Gilvimarinus xylanilyticus</name>
    <dbReference type="NCBI Taxonomy" id="2944139"/>
    <lineage>
        <taxon>Bacteria</taxon>
        <taxon>Pseudomonadati</taxon>
        <taxon>Pseudomonadota</taxon>
        <taxon>Gammaproteobacteria</taxon>
        <taxon>Cellvibrionales</taxon>
        <taxon>Cellvibrionaceae</taxon>
        <taxon>Gilvimarinus</taxon>
    </lineage>
</organism>
<comment type="caution">
    <text evidence="2">The sequence shown here is derived from an EMBL/GenBank/DDBJ whole genome shotgun (WGS) entry which is preliminary data.</text>
</comment>
<evidence type="ECO:0008006" key="4">
    <source>
        <dbReference type="Google" id="ProtNLM"/>
    </source>
</evidence>
<gene>
    <name evidence="2" type="ORF">M6D89_08645</name>
</gene>
<protein>
    <recommendedName>
        <fullName evidence="4">General secretion pathway protein L</fullName>
    </recommendedName>
</protein>
<reference evidence="2" key="1">
    <citation type="submission" date="2022-05" db="EMBL/GenBank/DDBJ databases">
        <authorList>
            <person name="Sun H.-N."/>
        </authorList>
    </citation>
    <scope>NUCLEOTIDE SEQUENCE</scope>
    <source>
        <strain evidence="2">HB14</strain>
    </source>
</reference>
<dbReference type="EMBL" id="JAMFTH010000001">
    <property type="protein sequence ID" value="MCP8899361.1"/>
    <property type="molecule type" value="Genomic_DNA"/>
</dbReference>